<sequence length="127" mass="14409">MLGYHTGDNATSNDTLLKELSLSLNLEFGDTLKRTETFLSMFTSGTLWVKGSEASLSQALTLMYAILTFFKDQKELYKSGLDKDLRMARSIGMGWFILEKYYALVESTPVYTAAMLLDPSKRKHYLL</sequence>
<keyword evidence="2" id="KW-1185">Reference proteome</keyword>
<dbReference type="Proteomes" id="UP000546213">
    <property type="component" value="Unassembled WGS sequence"/>
</dbReference>
<gene>
    <name evidence="1" type="ORF">FPCIR_6749</name>
</gene>
<reference evidence="1 2" key="1">
    <citation type="submission" date="2020-05" db="EMBL/GenBank/DDBJ databases">
        <title>Identification and distribution of gene clusters putatively required for synthesis of sphingolipid metabolism inhibitors in phylogenetically diverse species of the filamentous fungus Fusarium.</title>
        <authorList>
            <person name="Kim H.-S."/>
            <person name="Busman M."/>
            <person name="Brown D.W."/>
            <person name="Divon H."/>
            <person name="Uhlig S."/>
            <person name="Proctor R.H."/>
        </authorList>
    </citation>
    <scope>NUCLEOTIDE SEQUENCE [LARGE SCALE GENOMIC DNA]</scope>
    <source>
        <strain evidence="1 2">NRRL 36939</strain>
    </source>
</reference>
<comment type="caution">
    <text evidence="1">The sequence shown here is derived from an EMBL/GenBank/DDBJ whole genome shotgun (WGS) entry which is preliminary data.</text>
</comment>
<organism evidence="1 2">
    <name type="scientific">Fusarium pseudocircinatum</name>
    <dbReference type="NCBI Taxonomy" id="56676"/>
    <lineage>
        <taxon>Eukaryota</taxon>
        <taxon>Fungi</taxon>
        <taxon>Dikarya</taxon>
        <taxon>Ascomycota</taxon>
        <taxon>Pezizomycotina</taxon>
        <taxon>Sordariomycetes</taxon>
        <taxon>Hypocreomycetidae</taxon>
        <taxon>Hypocreales</taxon>
        <taxon>Nectriaceae</taxon>
        <taxon>Fusarium</taxon>
        <taxon>Fusarium fujikuroi species complex</taxon>
    </lineage>
</organism>
<proteinExistence type="predicted"/>
<accession>A0A8H5LF37</accession>
<name>A0A8H5LF37_9HYPO</name>
<evidence type="ECO:0000313" key="1">
    <source>
        <dbReference type="EMBL" id="KAF5589546.1"/>
    </source>
</evidence>
<protein>
    <submittedName>
        <fullName evidence="1">Tfo1 transposase</fullName>
    </submittedName>
</protein>
<evidence type="ECO:0000313" key="2">
    <source>
        <dbReference type="Proteomes" id="UP000546213"/>
    </source>
</evidence>
<dbReference type="OrthoDB" id="5020773at2759"/>
<dbReference type="AlphaFoldDB" id="A0A8H5LF37"/>
<dbReference type="EMBL" id="JAAOAS010000153">
    <property type="protein sequence ID" value="KAF5589546.1"/>
    <property type="molecule type" value="Genomic_DNA"/>
</dbReference>